<sequence>MGYQDIVIRKAGINDIDNIIEFIKINWQQDHIFVKERGLFEYQHLIDNNFNFIVAEDAFTNTLCGICGYIPSNNSSNNKTMWGAILKVIKNGSPTLGIKLLNYIANLSDCSIFAGCGINARTIPIYDFMGYSTGKLEHYYRLDNRETYQVAVINNKKIADVKYTNFKLIRLDTYADFLRAFNIEEYKNRKPYKDNWYICRRYYDYPIYKYHVYGIQNENNEIKSILVARETFQNGVKLLRVVDFIGRDDDLDSISSEIQRLIDENEYEYIDFYCHGIDEVHLKNAGFERRTQEDNNIIPNYFGPFLQKNIDIYFFTNECENFYMFKADGDQDRPSFI</sequence>
<proteinExistence type="predicted"/>
<dbReference type="Proteomes" id="UP000623681">
    <property type="component" value="Unassembled WGS sequence"/>
</dbReference>
<accession>A0A937FFN2</accession>
<dbReference type="RefSeq" id="WP_202765942.1">
    <property type="nucleotide sequence ID" value="NZ_JAESWA010000010.1"/>
</dbReference>
<gene>
    <name evidence="1" type="ORF">JK634_01945</name>
</gene>
<name>A0A937FFN2_9CLOT</name>
<protein>
    <submittedName>
        <fullName evidence="1">Uncharacterized protein</fullName>
    </submittedName>
</protein>
<dbReference type="SUPFAM" id="SSF55729">
    <property type="entry name" value="Acyl-CoA N-acyltransferases (Nat)"/>
    <property type="match status" value="1"/>
</dbReference>
<reference evidence="1" key="1">
    <citation type="submission" date="2021-01" db="EMBL/GenBank/DDBJ databases">
        <title>Genome public.</title>
        <authorList>
            <person name="Liu C."/>
            <person name="Sun Q."/>
        </authorList>
    </citation>
    <scope>NUCLEOTIDE SEQUENCE</scope>
    <source>
        <strain evidence="1">YIM B02565</strain>
    </source>
</reference>
<keyword evidence="2" id="KW-1185">Reference proteome</keyword>
<dbReference type="AlphaFoldDB" id="A0A937FFN2"/>
<evidence type="ECO:0000313" key="1">
    <source>
        <dbReference type="EMBL" id="MBL4930561.1"/>
    </source>
</evidence>
<dbReference type="EMBL" id="JAESWA010000010">
    <property type="protein sequence ID" value="MBL4930561.1"/>
    <property type="molecule type" value="Genomic_DNA"/>
</dbReference>
<organism evidence="1 2">
    <name type="scientific">Clostridium paridis</name>
    <dbReference type="NCBI Taxonomy" id="2803863"/>
    <lineage>
        <taxon>Bacteria</taxon>
        <taxon>Bacillati</taxon>
        <taxon>Bacillota</taxon>
        <taxon>Clostridia</taxon>
        <taxon>Eubacteriales</taxon>
        <taxon>Clostridiaceae</taxon>
        <taxon>Clostridium</taxon>
    </lineage>
</organism>
<evidence type="ECO:0000313" key="2">
    <source>
        <dbReference type="Proteomes" id="UP000623681"/>
    </source>
</evidence>
<comment type="caution">
    <text evidence="1">The sequence shown here is derived from an EMBL/GenBank/DDBJ whole genome shotgun (WGS) entry which is preliminary data.</text>
</comment>
<dbReference type="InterPro" id="IPR016181">
    <property type="entry name" value="Acyl_CoA_acyltransferase"/>
</dbReference>